<evidence type="ECO:0008006" key="14">
    <source>
        <dbReference type="Google" id="ProtNLM"/>
    </source>
</evidence>
<comment type="similarity">
    <text evidence="2">Belongs to the CSC1 (TC 1.A.17) family.</text>
</comment>
<dbReference type="Pfam" id="PF02714">
    <property type="entry name" value="RSN1_7TM"/>
    <property type="match status" value="1"/>
</dbReference>
<dbReference type="Proteomes" id="UP000230069">
    <property type="component" value="Unassembled WGS sequence"/>
</dbReference>
<evidence type="ECO:0000256" key="7">
    <source>
        <dbReference type="ARBA" id="ARBA00023303"/>
    </source>
</evidence>
<dbReference type="InterPro" id="IPR045122">
    <property type="entry name" value="Csc1-like"/>
</dbReference>
<feature type="domain" description="CSC1/OSCA1-like N-terminal transmembrane" evidence="10">
    <location>
        <begin position="5"/>
        <end position="160"/>
    </location>
</feature>
<evidence type="ECO:0000313" key="12">
    <source>
        <dbReference type="EMBL" id="PIA30023.1"/>
    </source>
</evidence>
<feature type="domain" description="CSC1/OSCA1-like 7TM region" evidence="9">
    <location>
        <begin position="355"/>
        <end position="622"/>
    </location>
</feature>
<dbReference type="Pfam" id="PF14703">
    <property type="entry name" value="PHM7_cyt"/>
    <property type="match status" value="1"/>
</dbReference>
<comment type="subcellular location">
    <subcellularLocation>
        <location evidence="1">Membrane</location>
        <topology evidence="1">Multi-pass membrane protein</topology>
    </subcellularLocation>
</comment>
<feature type="transmembrane region" description="Helical" evidence="8">
    <location>
        <begin position="6"/>
        <end position="27"/>
    </location>
</feature>
<evidence type="ECO:0000313" key="13">
    <source>
        <dbReference type="Proteomes" id="UP000230069"/>
    </source>
</evidence>
<evidence type="ECO:0000256" key="6">
    <source>
        <dbReference type="ARBA" id="ARBA00023136"/>
    </source>
</evidence>
<feature type="transmembrane region" description="Helical" evidence="8">
    <location>
        <begin position="628"/>
        <end position="647"/>
    </location>
</feature>
<feature type="transmembrane region" description="Helical" evidence="8">
    <location>
        <begin position="81"/>
        <end position="102"/>
    </location>
</feature>
<dbReference type="GO" id="GO:0005886">
    <property type="term" value="C:plasma membrane"/>
    <property type="evidence" value="ECO:0007669"/>
    <property type="project" value="TreeGrafter"/>
</dbReference>
<feature type="transmembrane region" description="Helical" evidence="8">
    <location>
        <begin position="602"/>
        <end position="622"/>
    </location>
</feature>
<accession>A0A2G5CFL2</accession>
<gene>
    <name evidence="12" type="ORF">AQUCO_05700018v1</name>
</gene>
<dbReference type="InterPro" id="IPR027815">
    <property type="entry name" value="CSC1/OSCA1-like_cyt"/>
</dbReference>
<dbReference type="InParanoid" id="A0A2G5CFL2"/>
<keyword evidence="7" id="KW-0407">Ion channel</keyword>
<dbReference type="AlphaFoldDB" id="A0A2G5CFL2"/>
<reference evidence="12 13" key="1">
    <citation type="submission" date="2017-09" db="EMBL/GenBank/DDBJ databases">
        <title>WGS assembly of Aquilegia coerulea Goldsmith.</title>
        <authorList>
            <person name="Hodges S."/>
            <person name="Kramer E."/>
            <person name="Nordborg M."/>
            <person name="Tomkins J."/>
            <person name="Borevitz J."/>
            <person name="Derieg N."/>
            <person name="Yan J."/>
            <person name="Mihaltcheva S."/>
            <person name="Hayes R.D."/>
            <person name="Rokhsar D."/>
        </authorList>
    </citation>
    <scope>NUCLEOTIDE SEQUENCE [LARGE SCALE GENOMIC DNA]</scope>
    <source>
        <strain evidence="13">cv. Goldsmith</strain>
    </source>
</reference>
<feature type="domain" description="CSC1/OSCA1-like cytosolic" evidence="11">
    <location>
        <begin position="182"/>
        <end position="341"/>
    </location>
</feature>
<evidence type="ECO:0000256" key="2">
    <source>
        <dbReference type="ARBA" id="ARBA00007779"/>
    </source>
</evidence>
<evidence type="ECO:0000256" key="4">
    <source>
        <dbReference type="ARBA" id="ARBA00022692"/>
    </source>
</evidence>
<feature type="transmembrane region" description="Helical" evidence="8">
    <location>
        <begin position="550"/>
        <end position="581"/>
    </location>
</feature>
<feature type="transmembrane region" description="Helical" evidence="8">
    <location>
        <begin position="140"/>
        <end position="159"/>
    </location>
</feature>
<proteinExistence type="inferred from homology"/>
<evidence type="ECO:0000259" key="9">
    <source>
        <dbReference type="Pfam" id="PF02714"/>
    </source>
</evidence>
<dbReference type="OrthoDB" id="1689567at2759"/>
<name>A0A2G5CFL2_AQUCA</name>
<dbReference type="EMBL" id="KZ305074">
    <property type="protein sequence ID" value="PIA30023.1"/>
    <property type="molecule type" value="Genomic_DNA"/>
</dbReference>
<evidence type="ECO:0000259" key="10">
    <source>
        <dbReference type="Pfam" id="PF13967"/>
    </source>
</evidence>
<dbReference type="GO" id="GO:0005227">
    <property type="term" value="F:calcium-activated cation channel activity"/>
    <property type="evidence" value="ECO:0007669"/>
    <property type="project" value="InterPro"/>
</dbReference>
<organism evidence="12 13">
    <name type="scientific">Aquilegia coerulea</name>
    <name type="common">Rocky mountain columbine</name>
    <dbReference type="NCBI Taxonomy" id="218851"/>
    <lineage>
        <taxon>Eukaryota</taxon>
        <taxon>Viridiplantae</taxon>
        <taxon>Streptophyta</taxon>
        <taxon>Embryophyta</taxon>
        <taxon>Tracheophyta</taxon>
        <taxon>Spermatophyta</taxon>
        <taxon>Magnoliopsida</taxon>
        <taxon>Ranunculales</taxon>
        <taxon>Ranunculaceae</taxon>
        <taxon>Thalictroideae</taxon>
        <taxon>Aquilegia</taxon>
    </lineage>
</organism>
<keyword evidence="5 8" id="KW-1133">Transmembrane helix</keyword>
<evidence type="ECO:0000256" key="8">
    <source>
        <dbReference type="SAM" id="Phobius"/>
    </source>
</evidence>
<keyword evidence="4 8" id="KW-0812">Transmembrane</keyword>
<feature type="transmembrane region" description="Helical" evidence="8">
    <location>
        <begin position="445"/>
        <end position="464"/>
    </location>
</feature>
<evidence type="ECO:0000259" key="11">
    <source>
        <dbReference type="Pfam" id="PF14703"/>
    </source>
</evidence>
<sequence>MDLSSFLASLTTSFLVFVILVLVFTWLSRKPGNSVIYYPNRIVKGLKPYEGVRTRSPFAWIKESITSTEDDIISISGVDTAVYFVFLSTVLGILVSSGTLLLPSLLPIAGTAKGDAKNNSNFTSLERISMANVEEKSPRLWAFLLATYVVSFSTLYMLWKAYIHVSELRSTALSAPDMKPEQYAILVRDIPAVPEGQTRKEQVDSYFSLLHGDTFYRSMVVTDNIEVNKIWEDLENYRKKLARAEAILEASKTRPMNKTGFLSGEKVDTINYCKEMIDDELVPKLEIEQENTIREKQQSSALIFFTNRIAATSAAQTIHAKKVDTWTVVEAPEPRQIIWRNLKMKFYQRKLKKDIVFVIVALTIFFYMIPIAFISAFTTMKNLKKLLPFMKPVVDQPQVKTVLEAYLPQITLIVFLALIPKILMFLSKTEGPSISYVVRASSGKYFYFIILNVFIGVTISGTLFKTIKEVQHDTNQIWGLLGKSLPQNATFFLTLVALKFFIGYGLELSRLVPLIIFHLKRKYFCKTDDEVREAWAPGDINYATRVPNDLLIVTIVLCYSVIAPIIIPFGVAYFGVGWLVLRNQALKVYVPSYESYGRMWPHMHARILAALIIYQVTMIGYFSIKKFLYSPFAIPLPIFSIVFALMCRRKFYNSFLYTPLEVVCAKTKETPNLETIYNAYIPPCLSSYKFDETQEFGHALSAFRETGSLV</sequence>
<feature type="transmembrane region" description="Helical" evidence="8">
    <location>
        <begin position="406"/>
        <end position="424"/>
    </location>
</feature>
<dbReference type="InterPro" id="IPR003864">
    <property type="entry name" value="CSC1/OSCA1-like_7TM"/>
</dbReference>
<keyword evidence="6 8" id="KW-0472">Membrane</keyword>
<evidence type="ECO:0000256" key="3">
    <source>
        <dbReference type="ARBA" id="ARBA00022448"/>
    </source>
</evidence>
<evidence type="ECO:0000256" key="1">
    <source>
        <dbReference type="ARBA" id="ARBA00004141"/>
    </source>
</evidence>
<feature type="transmembrane region" description="Helical" evidence="8">
    <location>
        <begin position="355"/>
        <end position="377"/>
    </location>
</feature>
<dbReference type="Pfam" id="PF13967">
    <property type="entry name" value="RSN1_TM"/>
    <property type="match status" value="1"/>
</dbReference>
<evidence type="ECO:0000256" key="5">
    <source>
        <dbReference type="ARBA" id="ARBA00022989"/>
    </source>
</evidence>
<dbReference type="PANTHER" id="PTHR13018:SF100">
    <property type="entry name" value="CSC1-LIKE PROTEIN ERD4"/>
    <property type="match status" value="1"/>
</dbReference>
<dbReference type="FunCoup" id="A0A2G5CFL2">
    <property type="interactions" value="646"/>
</dbReference>
<keyword evidence="13" id="KW-1185">Reference proteome</keyword>
<dbReference type="PANTHER" id="PTHR13018">
    <property type="entry name" value="PROBABLE MEMBRANE PROTEIN DUF221-RELATED"/>
    <property type="match status" value="1"/>
</dbReference>
<protein>
    <recommendedName>
        <fullName evidence="14">CSC1-like protein ERD4</fullName>
    </recommendedName>
</protein>
<dbReference type="InterPro" id="IPR032880">
    <property type="entry name" value="CSC1/OSCA1-like_N"/>
</dbReference>
<keyword evidence="7" id="KW-0406">Ion transport</keyword>
<keyword evidence="3" id="KW-0813">Transport</keyword>